<name>A0AA38PVG3_9AGAR</name>
<dbReference type="EMBL" id="MU802064">
    <property type="protein sequence ID" value="KAJ3982394.1"/>
    <property type="molecule type" value="Genomic_DNA"/>
</dbReference>
<reference evidence="1" key="1">
    <citation type="submission" date="2022-08" db="EMBL/GenBank/DDBJ databases">
        <authorList>
            <consortium name="DOE Joint Genome Institute"/>
            <person name="Min B."/>
            <person name="Riley R."/>
            <person name="Sierra-Patev S."/>
            <person name="Naranjo-Ortiz M."/>
            <person name="Looney B."/>
            <person name="Konkel Z."/>
            <person name="Slot J.C."/>
            <person name="Sakamoto Y."/>
            <person name="Steenwyk J.L."/>
            <person name="Rokas A."/>
            <person name="Carro J."/>
            <person name="Camarero S."/>
            <person name="Ferreira P."/>
            <person name="Molpeceres G."/>
            <person name="Ruiz-Duenas F.J."/>
            <person name="Serrano A."/>
            <person name="Henrissat B."/>
            <person name="Drula E."/>
            <person name="Hughes K.W."/>
            <person name="Mata J.L."/>
            <person name="Ishikawa N.K."/>
            <person name="Vargas-Isla R."/>
            <person name="Ushijima S."/>
            <person name="Smith C.A."/>
            <person name="Ahrendt S."/>
            <person name="Andreopoulos W."/>
            <person name="He G."/>
            <person name="Labutti K."/>
            <person name="Lipzen A."/>
            <person name="Ng V."/>
            <person name="Sandor L."/>
            <person name="Barry K."/>
            <person name="Martinez A.T."/>
            <person name="Xiao Y."/>
            <person name="Gibbons J.G."/>
            <person name="Terashima K."/>
            <person name="Hibbett D.S."/>
            <person name="Grigoriev I.V."/>
        </authorList>
    </citation>
    <scope>NUCLEOTIDE SEQUENCE</scope>
    <source>
        <strain evidence="1">TFB7829</strain>
    </source>
</reference>
<comment type="caution">
    <text evidence="1">The sequence shown here is derived from an EMBL/GenBank/DDBJ whole genome shotgun (WGS) entry which is preliminary data.</text>
</comment>
<sequence>RIYDDARRSTLRIPNGKYLLADAGFPSCDALLVPYCGVQYHLKEWEQANLRYAS</sequence>
<feature type="non-terminal residue" evidence="1">
    <location>
        <position position="54"/>
    </location>
</feature>
<feature type="non-terminal residue" evidence="1">
    <location>
        <position position="1"/>
    </location>
</feature>
<dbReference type="AlphaFoldDB" id="A0AA38PVG3"/>
<proteinExistence type="predicted"/>
<evidence type="ECO:0000313" key="1">
    <source>
        <dbReference type="EMBL" id="KAJ3982394.1"/>
    </source>
</evidence>
<accession>A0AA38PVG3</accession>
<organism evidence="1 2">
    <name type="scientific">Lentinula detonsa</name>
    <dbReference type="NCBI Taxonomy" id="2804962"/>
    <lineage>
        <taxon>Eukaryota</taxon>
        <taxon>Fungi</taxon>
        <taxon>Dikarya</taxon>
        <taxon>Basidiomycota</taxon>
        <taxon>Agaricomycotina</taxon>
        <taxon>Agaricomycetes</taxon>
        <taxon>Agaricomycetidae</taxon>
        <taxon>Agaricales</taxon>
        <taxon>Marasmiineae</taxon>
        <taxon>Omphalotaceae</taxon>
        <taxon>Lentinula</taxon>
    </lineage>
</organism>
<gene>
    <name evidence="1" type="ORF">F5890DRAFT_1392557</name>
</gene>
<evidence type="ECO:0000313" key="2">
    <source>
        <dbReference type="Proteomes" id="UP001163850"/>
    </source>
</evidence>
<dbReference type="Proteomes" id="UP001163850">
    <property type="component" value="Unassembled WGS sequence"/>
</dbReference>
<protein>
    <recommendedName>
        <fullName evidence="3">DDE Tnp4 domain-containing protein</fullName>
    </recommendedName>
</protein>
<evidence type="ECO:0008006" key="3">
    <source>
        <dbReference type="Google" id="ProtNLM"/>
    </source>
</evidence>